<name>A0A0A1GY98_9LACO</name>
<accession>A0A0A1GY98</accession>
<dbReference type="InterPro" id="IPR007920">
    <property type="entry name" value="UPF0223"/>
</dbReference>
<dbReference type="PIRSF" id="PIRSF037260">
    <property type="entry name" value="UPF0223"/>
    <property type="match status" value="1"/>
</dbReference>
<dbReference type="NCBIfam" id="NF003353">
    <property type="entry name" value="PRK04387.1"/>
    <property type="match status" value="1"/>
</dbReference>
<dbReference type="Proteomes" id="UP000031620">
    <property type="component" value="Chromosome"/>
</dbReference>
<organism evidence="1 2">
    <name type="scientific">Paucilactobacillus hokkaidonensis JCM 18461</name>
    <dbReference type="NCBI Taxonomy" id="1291742"/>
    <lineage>
        <taxon>Bacteria</taxon>
        <taxon>Bacillati</taxon>
        <taxon>Bacillota</taxon>
        <taxon>Bacilli</taxon>
        <taxon>Lactobacillales</taxon>
        <taxon>Lactobacillaceae</taxon>
        <taxon>Paucilactobacillus</taxon>
    </lineage>
</organism>
<dbReference type="EMBL" id="AP014680">
    <property type="protein sequence ID" value="BAP85879.1"/>
    <property type="molecule type" value="Genomic_DNA"/>
</dbReference>
<dbReference type="Gene3D" id="1.10.220.80">
    <property type="entry name" value="BH2638-like"/>
    <property type="match status" value="1"/>
</dbReference>
<sequence>MEKSYSYPLNADWSTEELTTVIKMFQLVEDAYEIGASREAILKQYRDFKVIVNSKAEEKQLGRQFEAESGYELYQVIKTAQASDRQTIKLLER</sequence>
<evidence type="ECO:0000313" key="1">
    <source>
        <dbReference type="EMBL" id="BAP85879.1"/>
    </source>
</evidence>
<dbReference type="STRING" id="1291742.LOOC260_113430"/>
<dbReference type="SUPFAM" id="SSF158504">
    <property type="entry name" value="BH2638-like"/>
    <property type="match status" value="1"/>
</dbReference>
<reference evidence="1 2" key="1">
    <citation type="submission" date="2014-11" db="EMBL/GenBank/DDBJ databases">
        <title>Complete genome sequence and analysis of Lactobacillus hokkaidonensis LOOC260T.</title>
        <authorList>
            <person name="Tanizawa Y."/>
            <person name="Tohno M."/>
            <person name="Kaminuma E."/>
            <person name="Nakamura Y."/>
            <person name="Arita M."/>
        </authorList>
    </citation>
    <scope>NUCLEOTIDE SEQUENCE [LARGE SCALE GENOMIC DNA]</scope>
    <source>
        <strain evidence="1 2">LOOC260</strain>
    </source>
</reference>
<dbReference type="InterPro" id="IPR023324">
    <property type="entry name" value="BH2638-like_sf"/>
</dbReference>
<dbReference type="AlphaFoldDB" id="A0A0A1GY98"/>
<dbReference type="HOGENOM" id="CLU_166693_0_0_9"/>
<dbReference type="Pfam" id="PF05256">
    <property type="entry name" value="UPF0223"/>
    <property type="match status" value="1"/>
</dbReference>
<evidence type="ECO:0000313" key="2">
    <source>
        <dbReference type="Proteomes" id="UP000031620"/>
    </source>
</evidence>
<dbReference type="RefSeq" id="WP_041093826.1">
    <property type="nucleotide sequence ID" value="NZ_AP014680.1"/>
</dbReference>
<protein>
    <submittedName>
        <fullName evidence="1">Uncharacterized protein</fullName>
    </submittedName>
</protein>
<gene>
    <name evidence="1" type="ORF">LOOC260_113430</name>
</gene>
<proteinExistence type="predicted"/>
<dbReference type="KEGG" id="lho:LOOC260_113430"/>